<name>Q5ZBR1_ORYSJ</name>
<protein>
    <submittedName>
        <fullName evidence="2">Uncharacterized protein</fullName>
    </submittedName>
</protein>
<dbReference type="EMBL" id="AP003299">
    <property type="protein sequence ID" value="BAD53020.1"/>
    <property type="molecule type" value="Genomic_DNA"/>
</dbReference>
<evidence type="ECO:0000313" key="2">
    <source>
        <dbReference type="EMBL" id="BAD53020.1"/>
    </source>
</evidence>
<sequence length="119" mass="12587">MDLGGANRVDELRTAARSWRLQPPSSSSAAVMEASSTTQIGVHDGGNPDGEAAACGEGLGMAGGLHSRTEPTASRSVPFSAFWVRNSHLNKERQAQRMSEGTRAHTLSPPRHHAAELEA</sequence>
<feature type="region of interest" description="Disordered" evidence="1">
    <location>
        <begin position="90"/>
        <end position="119"/>
    </location>
</feature>
<evidence type="ECO:0000256" key="1">
    <source>
        <dbReference type="SAM" id="MobiDB-lite"/>
    </source>
</evidence>
<gene>
    <name evidence="2" type="primary">P0699H05.17</name>
</gene>
<feature type="compositionally biased region" description="Basic and acidic residues" evidence="1">
    <location>
        <begin position="90"/>
        <end position="103"/>
    </location>
</feature>
<dbReference type="AlphaFoldDB" id="Q5ZBR1"/>
<accession>Q5ZBR1</accession>
<reference evidence="2" key="1">
    <citation type="journal article" date="2002" name="Nature">
        <title>The genome sequence and structure of rice chromosome 1.</title>
        <authorList>
            <person name="Sasaki T."/>
            <person name="Matsumoto T."/>
            <person name="Yamamoto K."/>
            <person name="Sakata K."/>
            <person name="Baba T."/>
            <person name="Katayose Y."/>
            <person name="Wu J."/>
            <person name="Niimura Y."/>
            <person name="Cheng Z."/>
            <person name="Nagamura Y."/>
            <person name="Antonio B.A."/>
            <person name="Kanamori H."/>
            <person name="Hosokawa S."/>
            <person name="Masukawa M."/>
            <person name="Arikawa K."/>
            <person name="Chiden Y."/>
            <person name="Hayashi M."/>
            <person name="Okamoto M."/>
            <person name="Ando T."/>
            <person name="Aoki H."/>
            <person name="Arita K."/>
            <person name="Hamada M."/>
            <person name="Harada C."/>
            <person name="Hijishita S."/>
            <person name="Honda M."/>
            <person name="Ichikawa Y."/>
            <person name="Idonuma A."/>
            <person name="Iijima M."/>
            <person name="Ikeda M."/>
            <person name="Ikeno M."/>
            <person name="Itoh S."/>
            <person name="Itoh T."/>
            <person name="Itoh Y."/>
            <person name="Itoh Y."/>
            <person name="Iwabuchi A."/>
            <person name="Kamiya K."/>
            <person name="Karasawa W."/>
            <person name="Katagiri S."/>
            <person name="Kikuta A."/>
            <person name="Kobayashi N."/>
            <person name="Kono I."/>
            <person name="Machita K."/>
            <person name="Maehara T."/>
            <person name="Mizuno H."/>
            <person name="Mizubayashi T."/>
            <person name="Mukai Y."/>
            <person name="Nagasaki H."/>
            <person name="Nakashima M."/>
            <person name="Nakama Y."/>
            <person name="Nakamichi Y."/>
            <person name="Nakamura M."/>
            <person name="Namiki N."/>
            <person name="Negishi M."/>
            <person name="Ohta I."/>
            <person name="Ono N."/>
            <person name="Saji S."/>
            <person name="Sakai K."/>
            <person name="Shibata M."/>
            <person name="Shimokawa T."/>
            <person name="Shomura A."/>
            <person name="Song J."/>
            <person name="Takazaki Y."/>
            <person name="Terasawa K."/>
            <person name="Tsuji K."/>
            <person name="Waki K."/>
            <person name="Yamagata H."/>
            <person name="Yamane H."/>
            <person name="Yoshiki S."/>
            <person name="Yoshihara R."/>
            <person name="Yukawa K."/>
            <person name="Zhong H."/>
            <person name="Iwama H."/>
            <person name="Endo T."/>
            <person name="Ito H."/>
            <person name="Hahn J.H."/>
            <person name="Kim H.I."/>
            <person name="Eun M.Y."/>
            <person name="Yano M."/>
            <person name="Jiang J."/>
            <person name="Gojobori T."/>
        </authorList>
    </citation>
    <scope>NUCLEOTIDE SEQUENCE [LARGE SCALE GENOMIC DNA]</scope>
</reference>
<feature type="compositionally biased region" description="Low complexity" evidence="1">
    <location>
        <begin position="25"/>
        <end position="36"/>
    </location>
</feature>
<organism evidence="2">
    <name type="scientific">Oryza sativa subsp. japonica</name>
    <name type="common">Rice</name>
    <dbReference type="NCBI Taxonomy" id="39947"/>
    <lineage>
        <taxon>Eukaryota</taxon>
        <taxon>Viridiplantae</taxon>
        <taxon>Streptophyta</taxon>
        <taxon>Embryophyta</taxon>
        <taxon>Tracheophyta</taxon>
        <taxon>Spermatophyta</taxon>
        <taxon>Magnoliopsida</taxon>
        <taxon>Liliopsida</taxon>
        <taxon>Poales</taxon>
        <taxon>Poaceae</taxon>
        <taxon>BOP clade</taxon>
        <taxon>Oryzoideae</taxon>
        <taxon>Oryzeae</taxon>
        <taxon>Oryzinae</taxon>
        <taxon>Oryza</taxon>
        <taxon>Oryza sativa</taxon>
    </lineage>
</organism>
<feature type="region of interest" description="Disordered" evidence="1">
    <location>
        <begin position="1"/>
        <end position="55"/>
    </location>
</feature>
<dbReference type="Proteomes" id="UP000817658">
    <property type="component" value="Chromosome 1"/>
</dbReference>
<proteinExistence type="predicted"/>